<proteinExistence type="predicted"/>
<feature type="compositionally biased region" description="Polar residues" evidence="1">
    <location>
        <begin position="253"/>
        <end position="264"/>
    </location>
</feature>
<comment type="caution">
    <text evidence="2">The sequence shown here is derived from an EMBL/GenBank/DDBJ whole genome shotgun (WGS) entry which is preliminary data.</text>
</comment>
<evidence type="ECO:0000256" key="1">
    <source>
        <dbReference type="SAM" id="MobiDB-lite"/>
    </source>
</evidence>
<feature type="compositionally biased region" description="Polar residues" evidence="1">
    <location>
        <begin position="882"/>
        <end position="892"/>
    </location>
</feature>
<dbReference type="PANTHER" id="PTHR33053:SF9">
    <property type="entry name" value="AGAP000105-PA"/>
    <property type="match status" value="1"/>
</dbReference>
<protein>
    <submittedName>
        <fullName evidence="2">Uncharacterized protein</fullName>
    </submittedName>
</protein>
<feature type="non-terminal residue" evidence="2">
    <location>
        <position position="1"/>
    </location>
</feature>
<dbReference type="PANTHER" id="PTHR33053">
    <property type="entry name" value="PROTEIN, PUTATIVE-RELATED"/>
    <property type="match status" value="1"/>
</dbReference>
<evidence type="ECO:0000313" key="2">
    <source>
        <dbReference type="EMBL" id="CAF4819997.1"/>
    </source>
</evidence>
<feature type="region of interest" description="Disordered" evidence="1">
    <location>
        <begin position="987"/>
        <end position="1008"/>
    </location>
</feature>
<dbReference type="Proteomes" id="UP000663848">
    <property type="component" value="Unassembled WGS sequence"/>
</dbReference>
<dbReference type="Pfam" id="PF06869">
    <property type="entry name" value="DUF1258"/>
    <property type="match status" value="1"/>
</dbReference>
<accession>A0A821QEN3</accession>
<reference evidence="2" key="1">
    <citation type="submission" date="2021-02" db="EMBL/GenBank/DDBJ databases">
        <authorList>
            <person name="Nowell W R."/>
        </authorList>
    </citation>
    <scope>NUCLEOTIDE SEQUENCE</scope>
</reference>
<feature type="region of interest" description="Disordered" evidence="1">
    <location>
        <begin position="103"/>
        <end position="138"/>
    </location>
</feature>
<feature type="region of interest" description="Disordered" evidence="1">
    <location>
        <begin position="253"/>
        <end position="290"/>
    </location>
</feature>
<dbReference type="InterPro" id="IPR009667">
    <property type="entry name" value="DUF1258"/>
</dbReference>
<evidence type="ECO:0000313" key="3">
    <source>
        <dbReference type="Proteomes" id="UP000663848"/>
    </source>
</evidence>
<sequence>MKNGYLHINNLALLRLKQPDLAKITALAVYSPTQLSFSDLHSTGMNGGKKIRDEYDLQRSMLVFQLFLVDEHNMAYCTDVICKTDIIQEYEAKEMSKLRPILDSYGAPQRSRSPVKHKRIGRQKKSRGTSSKKSRGVAKRYDHSFFVEMNQHQKINDLIETGRVRKKRRLHLQRTSYKYRIGLAKKDVERLTEAADHCLTEEENIEFECNESIITSHSNANRLNTAITTHDDQYSSSQNLHDASNIEEQILTSNRHSSNSSIDNSETDESFNIEIEDDDNNGKEDDSESIQNPTIVLHRSTNVLLDDACFDFLQLIRRSQISKTNANRWLLFIKSLLPFPNSIPSNINGLLTHLNIFNYFQKRTVCLLCRRNLQDNQTKCDDCSIADKTNIAYVLDTDVLSLLKTTVSRLANEIQKYKDYFLHFSQNEAYDIPFAKRYKNLVVQYPGENLLSLILHIDGISLVKSTKLKLWLCSASIVELPPNLRVRRKNIILLSMYIGYTEPDIILWLQSNLQINTPTTPFRLILYGIIGDCPAMKLILNMGIHSKEARKRQYPYSSQTQQRTTNSFITNGKLAEENNSNVFGHLGNSILQGIIDVPLPFSILIDYAHVTLLRHFRGVIQKISSSLAPSVRQQIDVNLRSQAFPHIFNRKLRGIEELSFIKAVELKNLLLYAFIPNFIDHLTTNQIGFLSLLVLGIRLIHADKIFGDNTSLLAHELLTTYYRDNTQYFHNHVNFVLHLHEHLASLYDQHGPLSSINTLAFEDFIGYVSKNRNGTVFQHDLLAYYFNIDVHLRNSMQEKHLTSDGLFDLFVLSSKDSSFNALVNYHAKKCLCNVMINCVKYYRRCIITNSMAYFDNNTSTRKHRSTQNKIPARYILTPTPPSRRNQNPNNENIDPYSRKFTTQNGEQSNKKVKFRSDLSLSSNKRIRIASEDPESQHCTQEQFGTYRRRSRSRAKSSNKKCSLFASNVTSNSNILDVDDERHVEIISESEHDDFDDNDEHDDDGDEEEHIQHMLNEERNEEVENDNDDGNYHVNQPRQVAYCKTSQVHNGQNLLDIYDAGDHGRYARKVMKILFTPVEMSESILYANSTYSKPGLDPNRMQKFK</sequence>
<feature type="region of interest" description="Disordered" evidence="1">
    <location>
        <begin position="875"/>
        <end position="960"/>
    </location>
</feature>
<feature type="compositionally biased region" description="Basic residues" evidence="1">
    <location>
        <begin position="113"/>
        <end position="138"/>
    </location>
</feature>
<dbReference type="EMBL" id="CAJOBR010005499">
    <property type="protein sequence ID" value="CAF4819997.1"/>
    <property type="molecule type" value="Genomic_DNA"/>
</dbReference>
<feature type="compositionally biased region" description="Basic residues" evidence="1">
    <location>
        <begin position="946"/>
        <end position="958"/>
    </location>
</feature>
<name>A0A821QEN3_9BILA</name>
<gene>
    <name evidence="2" type="ORF">QYT958_LOCUS24999</name>
</gene>
<dbReference type="AlphaFoldDB" id="A0A821QEN3"/>
<feature type="compositionally biased region" description="Acidic residues" evidence="1">
    <location>
        <begin position="265"/>
        <end position="279"/>
    </location>
</feature>
<organism evidence="2 3">
    <name type="scientific">Rotaria socialis</name>
    <dbReference type="NCBI Taxonomy" id="392032"/>
    <lineage>
        <taxon>Eukaryota</taxon>
        <taxon>Metazoa</taxon>
        <taxon>Spiralia</taxon>
        <taxon>Gnathifera</taxon>
        <taxon>Rotifera</taxon>
        <taxon>Eurotatoria</taxon>
        <taxon>Bdelloidea</taxon>
        <taxon>Philodinida</taxon>
        <taxon>Philodinidae</taxon>
        <taxon>Rotaria</taxon>
    </lineage>
</organism>
<feature type="compositionally biased region" description="Acidic residues" evidence="1">
    <location>
        <begin position="990"/>
        <end position="1008"/>
    </location>
</feature>